<dbReference type="GO" id="GO:0005886">
    <property type="term" value="C:plasma membrane"/>
    <property type="evidence" value="ECO:0007669"/>
    <property type="project" value="TreeGrafter"/>
</dbReference>
<dbReference type="AlphaFoldDB" id="A0A7R9M857"/>
<evidence type="ECO:0000256" key="3">
    <source>
        <dbReference type="ARBA" id="ARBA00022448"/>
    </source>
</evidence>
<evidence type="ECO:0000256" key="1">
    <source>
        <dbReference type="ARBA" id="ARBA00004141"/>
    </source>
</evidence>
<evidence type="ECO:0000256" key="9">
    <source>
        <dbReference type="ARBA" id="ARBA00023136"/>
    </source>
</evidence>
<dbReference type="Proteomes" id="UP000728032">
    <property type="component" value="Unassembled WGS sequence"/>
</dbReference>
<evidence type="ECO:0000313" key="15">
    <source>
        <dbReference type="Proteomes" id="UP000728032"/>
    </source>
</evidence>
<organism evidence="14">
    <name type="scientific">Oppiella nova</name>
    <dbReference type="NCBI Taxonomy" id="334625"/>
    <lineage>
        <taxon>Eukaryota</taxon>
        <taxon>Metazoa</taxon>
        <taxon>Ecdysozoa</taxon>
        <taxon>Arthropoda</taxon>
        <taxon>Chelicerata</taxon>
        <taxon>Arachnida</taxon>
        <taxon>Acari</taxon>
        <taxon>Acariformes</taxon>
        <taxon>Sarcoptiformes</taxon>
        <taxon>Oribatida</taxon>
        <taxon>Brachypylina</taxon>
        <taxon>Oppioidea</taxon>
        <taxon>Oppiidae</taxon>
        <taxon>Oppiella</taxon>
    </lineage>
</organism>
<keyword evidence="15" id="KW-1185">Reference proteome</keyword>
<evidence type="ECO:0000256" key="4">
    <source>
        <dbReference type="ARBA" id="ARBA00022461"/>
    </source>
</evidence>
<evidence type="ECO:0000256" key="10">
    <source>
        <dbReference type="ARBA" id="ARBA00023201"/>
    </source>
</evidence>
<evidence type="ECO:0000256" key="12">
    <source>
        <dbReference type="RuleBase" id="RU000679"/>
    </source>
</evidence>
<evidence type="ECO:0000256" key="11">
    <source>
        <dbReference type="ARBA" id="ARBA00023303"/>
    </source>
</evidence>
<keyword evidence="4 12" id="KW-0894">Sodium channel</keyword>
<protein>
    <submittedName>
        <fullName evidence="14">Uncharacterized protein</fullName>
    </submittedName>
</protein>
<accession>A0A7R9M857</accession>
<evidence type="ECO:0000256" key="7">
    <source>
        <dbReference type="ARBA" id="ARBA00023053"/>
    </source>
</evidence>
<gene>
    <name evidence="14" type="ORF">ONB1V03_LOCUS12042</name>
</gene>
<feature type="transmembrane region" description="Helical" evidence="13">
    <location>
        <begin position="448"/>
        <end position="471"/>
    </location>
</feature>
<sequence>MWTTGHLTVESGPVNQWPKTRKFLFLICLIAFMYQIFQITRRYYKYDVEIRTKQLERRDRRHLDIPAVTICTGSDVAYLKKTLYREFPKIKQSFVEIDKQNLTDEKTYVQKELRYYMTAWSLDYKSYFKHTIQERDFMRCYLNPPTIYMKSHEWTLRAAYCRAFAPVVETRVTPYGKCFTYFSRQDSEFKDRTDMQIDVNDIDSRSSVVSLVVSMDKFADAIYGGDVELNDVVESTGDGDVNQNAYMFIHEGTRTPSFDLNDAIVLTAGKYYDVRFWSTSRQKLKPPFPHNCYDYHKDMMSKESAKSREQCVRNCYVRKSSAASQCLVARNPLVNDHTVRSYDLRQCYNPMNYFSHKSLQITIKNGMDYKTSQRISSECQKSCREDCHQTDYHYDYRKSDHHLTGIHNPNSDFTLRNFSWIRLRHRRDHDYQQRYRPVHTMCETIRDIFITMLIWFGLSIFSFSSVLEMIFSRARPQIYAIPYFNDKVEPNIIQVMPPPANANLSNPATLGVNNACMSVTSGTGLITPAPVVKPKFTATNMGSNVKLDHYNAFISKVYEGCPDAPVVELPLKKS</sequence>
<reference evidence="14" key="1">
    <citation type="submission" date="2020-11" db="EMBL/GenBank/DDBJ databases">
        <authorList>
            <person name="Tran Van P."/>
        </authorList>
    </citation>
    <scope>NUCLEOTIDE SEQUENCE</scope>
</reference>
<keyword evidence="8 12" id="KW-0406">Ion transport</keyword>
<dbReference type="PANTHER" id="PTHR11690">
    <property type="entry name" value="AMILORIDE-SENSITIVE SODIUM CHANNEL-RELATED"/>
    <property type="match status" value="1"/>
</dbReference>
<comment type="similarity">
    <text evidence="2 12">Belongs to the amiloride-sensitive sodium channel (TC 1.A.6) family.</text>
</comment>
<dbReference type="EMBL" id="CAJPVJ010009416">
    <property type="protein sequence ID" value="CAG2172586.1"/>
    <property type="molecule type" value="Genomic_DNA"/>
</dbReference>
<evidence type="ECO:0000256" key="8">
    <source>
        <dbReference type="ARBA" id="ARBA00023065"/>
    </source>
</evidence>
<evidence type="ECO:0000256" key="5">
    <source>
        <dbReference type="ARBA" id="ARBA00022692"/>
    </source>
</evidence>
<feature type="transmembrane region" description="Helical" evidence="13">
    <location>
        <begin position="23"/>
        <end position="44"/>
    </location>
</feature>
<comment type="subcellular location">
    <subcellularLocation>
        <location evidence="1">Membrane</location>
        <topology evidence="1">Multi-pass membrane protein</topology>
    </subcellularLocation>
</comment>
<keyword evidence="3 12" id="KW-0813">Transport</keyword>
<evidence type="ECO:0000256" key="2">
    <source>
        <dbReference type="ARBA" id="ARBA00007193"/>
    </source>
</evidence>
<dbReference type="PANTHER" id="PTHR11690:SF248">
    <property type="entry name" value="PICKPOCKET 17, ISOFORM A"/>
    <property type="match status" value="1"/>
</dbReference>
<dbReference type="EMBL" id="OC924241">
    <property type="protein sequence ID" value="CAD7655399.1"/>
    <property type="molecule type" value="Genomic_DNA"/>
</dbReference>
<proteinExistence type="inferred from homology"/>
<dbReference type="InterPro" id="IPR001873">
    <property type="entry name" value="ENaC"/>
</dbReference>
<keyword evidence="6 13" id="KW-1133">Transmembrane helix</keyword>
<evidence type="ECO:0000256" key="13">
    <source>
        <dbReference type="SAM" id="Phobius"/>
    </source>
</evidence>
<name>A0A7R9M857_9ACAR</name>
<keyword evidence="10 12" id="KW-0739">Sodium transport</keyword>
<keyword evidence="9 13" id="KW-0472">Membrane</keyword>
<keyword evidence="5 12" id="KW-0812">Transmembrane</keyword>
<dbReference type="Pfam" id="PF00858">
    <property type="entry name" value="ASC"/>
    <property type="match status" value="1"/>
</dbReference>
<evidence type="ECO:0000256" key="6">
    <source>
        <dbReference type="ARBA" id="ARBA00022989"/>
    </source>
</evidence>
<evidence type="ECO:0000313" key="14">
    <source>
        <dbReference type="EMBL" id="CAD7655399.1"/>
    </source>
</evidence>
<keyword evidence="11 12" id="KW-0407">Ion channel</keyword>
<keyword evidence="7" id="KW-0915">Sodium</keyword>
<dbReference type="GO" id="GO:0015280">
    <property type="term" value="F:ligand-gated sodium channel activity"/>
    <property type="evidence" value="ECO:0007669"/>
    <property type="project" value="TreeGrafter"/>
</dbReference>